<dbReference type="SUPFAM" id="SSF56219">
    <property type="entry name" value="DNase I-like"/>
    <property type="match status" value="1"/>
</dbReference>
<evidence type="ECO:0000259" key="1">
    <source>
        <dbReference type="Pfam" id="PF03372"/>
    </source>
</evidence>
<dbReference type="InterPro" id="IPR036691">
    <property type="entry name" value="Endo/exonu/phosph_ase_sf"/>
</dbReference>
<dbReference type="InterPro" id="IPR005135">
    <property type="entry name" value="Endo/exonuclease/phosphatase"/>
</dbReference>
<organism evidence="2 3">
    <name type="scientific">Formosimonas limnophila</name>
    <dbReference type="NCBI Taxonomy" id="1384487"/>
    <lineage>
        <taxon>Bacteria</taxon>
        <taxon>Pseudomonadati</taxon>
        <taxon>Pseudomonadota</taxon>
        <taxon>Betaproteobacteria</taxon>
        <taxon>Burkholderiales</taxon>
        <taxon>Burkholderiaceae</taxon>
        <taxon>Formosimonas</taxon>
    </lineage>
</organism>
<reference evidence="2" key="2">
    <citation type="submission" date="2020-09" db="EMBL/GenBank/DDBJ databases">
        <authorList>
            <person name="Sun Q."/>
            <person name="Kim S."/>
        </authorList>
    </citation>
    <scope>NUCLEOTIDE SEQUENCE</scope>
    <source>
        <strain evidence="2">KCTC 32501</strain>
    </source>
</reference>
<comment type="caution">
    <text evidence="2">The sequence shown here is derived from an EMBL/GenBank/DDBJ whole genome shotgun (WGS) entry which is preliminary data.</text>
</comment>
<gene>
    <name evidence="2" type="ORF">GCM10009007_01000</name>
</gene>
<dbReference type="EMBL" id="BMZG01000001">
    <property type="protein sequence ID" value="GHA64414.1"/>
    <property type="molecule type" value="Genomic_DNA"/>
</dbReference>
<reference evidence="2" key="1">
    <citation type="journal article" date="2014" name="Int. J. Syst. Evol. Microbiol.">
        <title>Complete genome sequence of Corynebacterium casei LMG S-19264T (=DSM 44701T), isolated from a smear-ripened cheese.</title>
        <authorList>
            <consortium name="US DOE Joint Genome Institute (JGI-PGF)"/>
            <person name="Walter F."/>
            <person name="Albersmeier A."/>
            <person name="Kalinowski J."/>
            <person name="Ruckert C."/>
        </authorList>
    </citation>
    <scope>NUCLEOTIDE SEQUENCE</scope>
    <source>
        <strain evidence="2">KCTC 32501</strain>
    </source>
</reference>
<proteinExistence type="predicted"/>
<dbReference type="PANTHER" id="PTHR42834">
    <property type="entry name" value="ENDONUCLEASE/EXONUCLEASE/PHOSPHATASE FAMILY PROTEIN (AFU_ORTHOLOGUE AFUA_3G09210)"/>
    <property type="match status" value="1"/>
</dbReference>
<name>A0A8J3CFE1_9BURK</name>
<dbReference type="PANTHER" id="PTHR42834:SF1">
    <property type="entry name" value="ENDONUCLEASE_EXONUCLEASE_PHOSPHATASE FAMILY PROTEIN (AFU_ORTHOLOGUE AFUA_3G09210)"/>
    <property type="match status" value="1"/>
</dbReference>
<dbReference type="Gene3D" id="3.60.10.10">
    <property type="entry name" value="Endonuclease/exonuclease/phosphatase"/>
    <property type="match status" value="1"/>
</dbReference>
<protein>
    <recommendedName>
        <fullName evidence="1">Endonuclease/exonuclease/phosphatase domain-containing protein</fullName>
    </recommendedName>
</protein>
<feature type="domain" description="Endonuclease/exonuclease/phosphatase" evidence="1">
    <location>
        <begin position="19"/>
        <end position="321"/>
    </location>
</feature>
<keyword evidence="3" id="KW-1185">Reference proteome</keyword>
<accession>A0A8J3CFE1</accession>
<sequence>MEKFMPNPDAFDIGIRVGTFNLRNFAMPNFQFYDNHDVYTVAEYEAKRDWTADQIDRMNADVIVFQEVFHVQALEEAVRASRTMRHAKIIARDAVRMSSKNTLVPQVAIVTRLPLAQEPIWVCQYSEKVSITPPGYNEPITQITRAVPHVTVTLPNDTKLHVLGLHLKSKRPDYLASEDESNPDDLALATYRSLMRRGADAIAIRHYLNGLLQRNHEPCIVAGDFNDHAYAVSTQLIAGTGRFGKSFYDFQLFDAMRIQTKNDPQRYVAYTYIHDGSLEVLDHVFVSEEFHSESRHQIALVRDVYSLNDHLHTRQPQTSDHGQTVAQFLFKRGHSA</sequence>
<dbReference type="Proteomes" id="UP000614287">
    <property type="component" value="Unassembled WGS sequence"/>
</dbReference>
<dbReference type="AlphaFoldDB" id="A0A8J3CFE1"/>
<evidence type="ECO:0000313" key="3">
    <source>
        <dbReference type="Proteomes" id="UP000614287"/>
    </source>
</evidence>
<dbReference type="GO" id="GO:0003824">
    <property type="term" value="F:catalytic activity"/>
    <property type="evidence" value="ECO:0007669"/>
    <property type="project" value="InterPro"/>
</dbReference>
<dbReference type="Pfam" id="PF03372">
    <property type="entry name" value="Exo_endo_phos"/>
    <property type="match status" value="1"/>
</dbReference>
<evidence type="ECO:0000313" key="2">
    <source>
        <dbReference type="EMBL" id="GHA64414.1"/>
    </source>
</evidence>